<dbReference type="AlphaFoldDB" id="A0A4S3ZZY8"/>
<evidence type="ECO:0000256" key="1">
    <source>
        <dbReference type="SAM" id="Phobius"/>
    </source>
</evidence>
<feature type="transmembrane region" description="Helical" evidence="1">
    <location>
        <begin position="151"/>
        <end position="172"/>
    </location>
</feature>
<feature type="transmembrane region" description="Helical" evidence="1">
    <location>
        <begin position="60"/>
        <end position="84"/>
    </location>
</feature>
<dbReference type="EMBL" id="SSNZ01000002">
    <property type="protein sequence ID" value="THF51581.1"/>
    <property type="molecule type" value="Genomic_DNA"/>
</dbReference>
<reference evidence="2 3" key="1">
    <citation type="submission" date="2019-04" db="EMBL/GenBank/DDBJ databases">
        <title>Flavobacterium sp. nov. isolated from construction timber.</title>
        <authorList>
            <person name="Lin S.-Y."/>
            <person name="Chang C.-T."/>
            <person name="Young C.-C."/>
        </authorList>
    </citation>
    <scope>NUCLEOTIDE SEQUENCE [LARGE SCALE GENOMIC DNA]</scope>
    <source>
        <strain evidence="2 3">CC-CTC003</strain>
    </source>
</reference>
<dbReference type="GO" id="GO:0140359">
    <property type="term" value="F:ABC-type transporter activity"/>
    <property type="evidence" value="ECO:0007669"/>
    <property type="project" value="InterPro"/>
</dbReference>
<dbReference type="RefSeq" id="WP_136402565.1">
    <property type="nucleotide sequence ID" value="NZ_SSNZ01000002.1"/>
</dbReference>
<dbReference type="Pfam" id="PF12679">
    <property type="entry name" value="ABC2_membrane_2"/>
    <property type="match status" value="1"/>
</dbReference>
<keyword evidence="1" id="KW-0812">Transmembrane</keyword>
<dbReference type="PANTHER" id="PTHR37305:SF1">
    <property type="entry name" value="MEMBRANE PROTEIN"/>
    <property type="match status" value="1"/>
</dbReference>
<gene>
    <name evidence="2" type="ORF">E6C50_07400</name>
</gene>
<keyword evidence="1" id="KW-1133">Transmembrane helix</keyword>
<feature type="transmembrane region" description="Helical" evidence="1">
    <location>
        <begin position="179"/>
        <end position="198"/>
    </location>
</feature>
<feature type="transmembrane region" description="Helical" evidence="1">
    <location>
        <begin position="110"/>
        <end position="131"/>
    </location>
</feature>
<name>A0A4S3ZZY8_9FLAO</name>
<feature type="transmembrane region" description="Helical" evidence="1">
    <location>
        <begin position="256"/>
        <end position="274"/>
    </location>
</feature>
<protein>
    <submittedName>
        <fullName evidence="2">ABC transporter permease</fullName>
    </submittedName>
</protein>
<keyword evidence="1" id="KW-0472">Membrane</keyword>
<evidence type="ECO:0000313" key="2">
    <source>
        <dbReference type="EMBL" id="THF51581.1"/>
    </source>
</evidence>
<accession>A0A4S3ZZY8</accession>
<keyword evidence="3" id="KW-1185">Reference proteome</keyword>
<dbReference type="PANTHER" id="PTHR37305">
    <property type="entry name" value="INTEGRAL MEMBRANE PROTEIN-RELATED"/>
    <property type="match status" value="1"/>
</dbReference>
<proteinExistence type="predicted"/>
<dbReference type="Proteomes" id="UP000307507">
    <property type="component" value="Unassembled WGS sequence"/>
</dbReference>
<comment type="caution">
    <text evidence="2">The sequence shown here is derived from an EMBL/GenBank/DDBJ whole genome shotgun (WGS) entry which is preliminary data.</text>
</comment>
<organism evidence="2 3">
    <name type="scientific">Flavobacterium supellecticarium</name>
    <dbReference type="NCBI Taxonomy" id="2565924"/>
    <lineage>
        <taxon>Bacteria</taxon>
        <taxon>Pseudomonadati</taxon>
        <taxon>Bacteroidota</taxon>
        <taxon>Flavobacteriia</taxon>
        <taxon>Flavobacteriales</taxon>
        <taxon>Flavobacteriaceae</taxon>
        <taxon>Flavobacterium</taxon>
    </lineage>
</organism>
<dbReference type="GO" id="GO:0005886">
    <property type="term" value="C:plasma membrane"/>
    <property type="evidence" value="ECO:0007669"/>
    <property type="project" value="UniProtKB-SubCell"/>
</dbReference>
<sequence>MKRLLEIELQKLWKNRASKVLILSYFILLSFIALIAAIKFDFGNFRLHIAEQGIFNFPFIWHFNTWIASIFKLFLAIVIVSMMANEYSYGTLKQNLIDGLSKKEFIQSKFLTVLLFAFGSTVFVFLMSLILGYSYSSYNEFGIVFSDMEYLFAYFIKLTAFFSFCLLLGILVKRSAFALGFLLLWSILEAIAIGLMRWKFFKDTDVYQKVSQFFPLESMSNLIKEPFSRLSVIKNLSSTISGQDMAKDYSVHFGDVTIVLVWTVIFMLISYKILKKRDL</sequence>
<evidence type="ECO:0000313" key="3">
    <source>
        <dbReference type="Proteomes" id="UP000307507"/>
    </source>
</evidence>
<dbReference type="OrthoDB" id="1452202at2"/>
<feature type="transmembrane region" description="Helical" evidence="1">
    <location>
        <begin position="20"/>
        <end position="40"/>
    </location>
</feature>